<dbReference type="SUPFAM" id="SSF55874">
    <property type="entry name" value="ATPase domain of HSP90 chaperone/DNA topoisomerase II/histidine kinase"/>
    <property type="match status" value="1"/>
</dbReference>
<dbReference type="PANTHER" id="PTHR35526">
    <property type="entry name" value="ANTI-SIGMA-F FACTOR RSBW-RELATED"/>
    <property type="match status" value="1"/>
</dbReference>
<dbReference type="EMBL" id="SOCP01000001">
    <property type="protein sequence ID" value="TDV57342.1"/>
    <property type="molecule type" value="Genomic_DNA"/>
</dbReference>
<accession>A0A4R7W4A9</accession>
<dbReference type="InterPro" id="IPR036890">
    <property type="entry name" value="HATPase_C_sf"/>
</dbReference>
<dbReference type="InterPro" id="IPR050267">
    <property type="entry name" value="Anti-sigma-factor_SerPK"/>
</dbReference>
<gene>
    <name evidence="1" type="ORF">CLV71_101213</name>
</gene>
<dbReference type="PANTHER" id="PTHR35526:SF3">
    <property type="entry name" value="ANTI-SIGMA-F FACTOR RSBW"/>
    <property type="match status" value="1"/>
</dbReference>
<evidence type="ECO:0000313" key="1">
    <source>
        <dbReference type="EMBL" id="TDV57342.1"/>
    </source>
</evidence>
<keyword evidence="2" id="KW-1185">Reference proteome</keyword>
<evidence type="ECO:0000313" key="2">
    <source>
        <dbReference type="Proteomes" id="UP000294927"/>
    </source>
</evidence>
<reference evidence="1 2" key="1">
    <citation type="submission" date="2019-03" db="EMBL/GenBank/DDBJ databases">
        <title>Genomic Encyclopedia of Archaeal and Bacterial Type Strains, Phase II (KMG-II): from individual species to whole genera.</title>
        <authorList>
            <person name="Goeker M."/>
        </authorList>
    </citation>
    <scope>NUCLEOTIDE SEQUENCE [LARGE SCALE GENOMIC DNA]</scope>
    <source>
        <strain evidence="1 2">DSM 45499</strain>
    </source>
</reference>
<dbReference type="CDD" id="cd16936">
    <property type="entry name" value="HATPase_RsbW-like"/>
    <property type="match status" value="1"/>
</dbReference>
<dbReference type="AlphaFoldDB" id="A0A4R7W4A9"/>
<dbReference type="Gene3D" id="3.30.565.10">
    <property type="entry name" value="Histidine kinase-like ATPase, C-terminal domain"/>
    <property type="match status" value="1"/>
</dbReference>
<evidence type="ECO:0008006" key="3">
    <source>
        <dbReference type="Google" id="ProtNLM"/>
    </source>
</evidence>
<dbReference type="Proteomes" id="UP000294927">
    <property type="component" value="Unassembled WGS sequence"/>
</dbReference>
<dbReference type="RefSeq" id="WP_208297328.1">
    <property type="nucleotide sequence ID" value="NZ_SOCP01000001.1"/>
</dbReference>
<name>A0A4R7W4A9_9PSEU</name>
<sequence length="144" mass="15474">MISPPAGDPAVLVIPTGENPSPNVLRYWVDSALTGVPVLPGLHVAIVVEELVANAREHGRMPCVLRLSPDETGRHLLVLVEDTDPDDGERWPTGAGLTLVDALSLDWGVDPRPSGKTVWAEIAMTTRRVGLVVPPQSWPSPDPR</sequence>
<proteinExistence type="predicted"/>
<organism evidence="1 2">
    <name type="scientific">Actinophytocola oryzae</name>
    <dbReference type="NCBI Taxonomy" id="502181"/>
    <lineage>
        <taxon>Bacteria</taxon>
        <taxon>Bacillati</taxon>
        <taxon>Actinomycetota</taxon>
        <taxon>Actinomycetes</taxon>
        <taxon>Pseudonocardiales</taxon>
        <taxon>Pseudonocardiaceae</taxon>
    </lineage>
</organism>
<protein>
    <recommendedName>
        <fullName evidence="3">Histidine kinase-like protein</fullName>
    </recommendedName>
</protein>
<comment type="caution">
    <text evidence="1">The sequence shown here is derived from an EMBL/GenBank/DDBJ whole genome shotgun (WGS) entry which is preliminary data.</text>
</comment>